<sequence length="293" mass="33368">MELLDFKNKMKPLNKADLVKLINNHRDFTEGAYDNLRLLVSENISLSEAIGGWKMAPALFQAMRGNIPKSIKMESILEGAIKNVLLIIDVIEKDVKSGPSVIAKETATVKEVNALMLDSYISFWVDYLARLMNMFTSMMIHKKSAEQVAQKPDLEFLTQNLERFGELTYMFFERGGVVLKRYRSAPKIVADEQTVDVLTATKGKDAVLVMPTRNFGPHSLNPGYWWSMYQMERALSQYEAMQNSIESNAQKISYYRDLQNQDPSPANEKMIEKLEGRIISAQAKMEAIEQSYS</sequence>
<evidence type="ECO:0000313" key="2">
    <source>
        <dbReference type="Proteomes" id="UP000240536"/>
    </source>
</evidence>
<accession>A0A2I7QHW9</accession>
<name>A0A2I7QHW9_9CAUD</name>
<dbReference type="EMBL" id="MG720308">
    <property type="protein sequence ID" value="AUR80996.1"/>
    <property type="molecule type" value="Genomic_DNA"/>
</dbReference>
<organism evidence="1 2">
    <name type="scientific">Vibrio phage Aphrodite1</name>
    <dbReference type="NCBI Taxonomy" id="2070057"/>
    <lineage>
        <taxon>Viruses</taxon>
        <taxon>Duplodnaviria</taxon>
        <taxon>Heunggongvirae</taxon>
        <taxon>Uroviricota</taxon>
        <taxon>Caudoviricetes</taxon>
        <taxon>Chimalliviridae</taxon>
        <taxon>Gorgonvirinae</taxon>
        <taxon>Aphroditevirus</taxon>
        <taxon>Aphroditevirus aphrodite1</taxon>
    </lineage>
</organism>
<keyword evidence="2" id="KW-1185">Reference proteome</keyword>
<evidence type="ECO:0000313" key="1">
    <source>
        <dbReference type="EMBL" id="AUR80996.1"/>
    </source>
</evidence>
<proteinExistence type="predicted"/>
<gene>
    <name evidence="1" type="ORF">Aphrodite1_0100</name>
</gene>
<dbReference type="OrthoDB" id="9619at10239"/>
<reference evidence="2" key="1">
    <citation type="submission" date="2017-12" db="EMBL/GenBank/DDBJ databases">
        <title>Phage resistance in Vibrio sp. unravels a complex metabolic adaptation strategy.</title>
        <authorList>
            <person name="Skliros D."/>
            <person name="Kalatzis P.G."/>
            <person name="Katharios P."/>
            <person name="Flemetakis E."/>
        </authorList>
    </citation>
    <scope>NUCLEOTIDE SEQUENCE [LARGE SCALE GENOMIC DNA]</scope>
</reference>
<protein>
    <submittedName>
        <fullName evidence="1">Putative virion structural protein</fullName>
    </submittedName>
</protein>
<dbReference type="Proteomes" id="UP000240536">
    <property type="component" value="Segment"/>
</dbReference>